<dbReference type="Proteomes" id="UP000298663">
    <property type="component" value="Unassembled WGS sequence"/>
</dbReference>
<evidence type="ECO:0000313" key="1">
    <source>
        <dbReference type="EMBL" id="TKR89564.1"/>
    </source>
</evidence>
<sequence length="91" mass="11002">MKQRKNALWEMQKLIDCLQSTKWLNVCCYLETDVTSFSINHVMVGPNLTLILDVCLLQVRYRYFDIRYRTAVYWKRNSCFSAFPTYFDKQK</sequence>
<dbReference type="AlphaFoldDB" id="A0A4U5P1N6"/>
<name>A0A4U5P1N6_STECR</name>
<keyword evidence="2" id="KW-1185">Reference proteome</keyword>
<evidence type="ECO:0000313" key="2">
    <source>
        <dbReference type="Proteomes" id="UP000298663"/>
    </source>
</evidence>
<accession>A0A4U5P1N6</accession>
<comment type="caution">
    <text evidence="1">The sequence shown here is derived from an EMBL/GenBank/DDBJ whole genome shotgun (WGS) entry which is preliminary data.</text>
</comment>
<gene>
    <name evidence="1" type="ORF">L596_013647</name>
</gene>
<protein>
    <submittedName>
        <fullName evidence="1">Uncharacterized protein</fullName>
    </submittedName>
</protein>
<proteinExistence type="predicted"/>
<reference evidence="1 2" key="1">
    <citation type="journal article" date="2015" name="Genome Biol.">
        <title>Comparative genomics of Steinernema reveals deeply conserved gene regulatory networks.</title>
        <authorList>
            <person name="Dillman A.R."/>
            <person name="Macchietto M."/>
            <person name="Porter C.F."/>
            <person name="Rogers A."/>
            <person name="Williams B."/>
            <person name="Antoshechkin I."/>
            <person name="Lee M.M."/>
            <person name="Goodwin Z."/>
            <person name="Lu X."/>
            <person name="Lewis E.E."/>
            <person name="Goodrich-Blair H."/>
            <person name="Stock S.P."/>
            <person name="Adams B.J."/>
            <person name="Sternberg P.W."/>
            <person name="Mortazavi A."/>
        </authorList>
    </citation>
    <scope>NUCLEOTIDE SEQUENCE [LARGE SCALE GENOMIC DNA]</scope>
    <source>
        <strain evidence="1 2">ALL</strain>
    </source>
</reference>
<dbReference type="EMBL" id="AZBU02000003">
    <property type="protein sequence ID" value="TKR89564.1"/>
    <property type="molecule type" value="Genomic_DNA"/>
</dbReference>
<organism evidence="1 2">
    <name type="scientific">Steinernema carpocapsae</name>
    <name type="common">Entomopathogenic nematode</name>
    <dbReference type="NCBI Taxonomy" id="34508"/>
    <lineage>
        <taxon>Eukaryota</taxon>
        <taxon>Metazoa</taxon>
        <taxon>Ecdysozoa</taxon>
        <taxon>Nematoda</taxon>
        <taxon>Chromadorea</taxon>
        <taxon>Rhabditida</taxon>
        <taxon>Tylenchina</taxon>
        <taxon>Panagrolaimomorpha</taxon>
        <taxon>Strongyloidoidea</taxon>
        <taxon>Steinernematidae</taxon>
        <taxon>Steinernema</taxon>
    </lineage>
</organism>
<reference evidence="1 2" key="2">
    <citation type="journal article" date="2019" name="G3 (Bethesda)">
        <title>Hybrid Assembly of the Genome of the Entomopathogenic Nematode Steinernema carpocapsae Identifies the X-Chromosome.</title>
        <authorList>
            <person name="Serra L."/>
            <person name="Macchietto M."/>
            <person name="Macias-Munoz A."/>
            <person name="McGill C.J."/>
            <person name="Rodriguez I.M."/>
            <person name="Rodriguez B."/>
            <person name="Murad R."/>
            <person name="Mortazavi A."/>
        </authorList>
    </citation>
    <scope>NUCLEOTIDE SEQUENCE [LARGE SCALE GENOMIC DNA]</scope>
    <source>
        <strain evidence="1 2">ALL</strain>
    </source>
</reference>